<evidence type="ECO:0000313" key="5">
    <source>
        <dbReference type="Proteomes" id="UP000292886"/>
    </source>
</evidence>
<feature type="DNA-binding region" description="H-T-H motif" evidence="2">
    <location>
        <begin position="50"/>
        <end position="69"/>
    </location>
</feature>
<sequence>MKDMFAPLRDKPCYTNIGVIIMTNKQVRTRRDIIQALRELLNTTPFENITTKQICTTALVHHSTFYRYFTDKYDLLSALITELCAQFDGKMSEATAMAERISLIVQSNRVIFKNITASHAMYYELIQIISKLLRESAQNTPAANDDILIKLIKNSPHPEIASYSFAGMLVGVLVKWTEDPSTAQPARLKQFIEDVLNDLSNLA</sequence>
<name>A0A4P6YV74_9LACO</name>
<dbReference type="Gene3D" id="1.10.357.10">
    <property type="entry name" value="Tetracycline Repressor, domain 2"/>
    <property type="match status" value="1"/>
</dbReference>
<evidence type="ECO:0000256" key="2">
    <source>
        <dbReference type="PROSITE-ProRule" id="PRU00335"/>
    </source>
</evidence>
<dbReference type="Proteomes" id="UP000292886">
    <property type="component" value="Chromosome"/>
</dbReference>
<dbReference type="KEGG" id="wei:EQG49_09695"/>
<dbReference type="SUPFAM" id="SSF46689">
    <property type="entry name" value="Homeodomain-like"/>
    <property type="match status" value="1"/>
</dbReference>
<dbReference type="GO" id="GO:0003677">
    <property type="term" value="F:DNA binding"/>
    <property type="evidence" value="ECO:0007669"/>
    <property type="project" value="UniProtKB-UniRule"/>
</dbReference>
<dbReference type="AlphaFoldDB" id="A0A4P6YV74"/>
<evidence type="ECO:0000259" key="3">
    <source>
        <dbReference type="PROSITE" id="PS50977"/>
    </source>
</evidence>
<gene>
    <name evidence="4" type="ORF">EQG49_09695</name>
</gene>
<organism evidence="4 5">
    <name type="scientific">Periweissella cryptocerci</name>
    <dbReference type="NCBI Taxonomy" id="2506420"/>
    <lineage>
        <taxon>Bacteria</taxon>
        <taxon>Bacillati</taxon>
        <taxon>Bacillota</taxon>
        <taxon>Bacilli</taxon>
        <taxon>Lactobacillales</taxon>
        <taxon>Lactobacillaceae</taxon>
        <taxon>Periweissella</taxon>
    </lineage>
</organism>
<dbReference type="EMBL" id="CP037940">
    <property type="protein sequence ID" value="QBO36714.1"/>
    <property type="molecule type" value="Genomic_DNA"/>
</dbReference>
<accession>A0A4P6YV74</accession>
<evidence type="ECO:0000313" key="4">
    <source>
        <dbReference type="EMBL" id="QBO36714.1"/>
    </source>
</evidence>
<dbReference type="PROSITE" id="PS50977">
    <property type="entry name" value="HTH_TETR_2"/>
    <property type="match status" value="1"/>
</dbReference>
<feature type="domain" description="HTH tetR-type" evidence="3">
    <location>
        <begin position="27"/>
        <end position="87"/>
    </location>
</feature>
<dbReference type="PANTHER" id="PTHR43479">
    <property type="entry name" value="ACREF/ENVCD OPERON REPRESSOR-RELATED"/>
    <property type="match status" value="1"/>
</dbReference>
<evidence type="ECO:0000256" key="1">
    <source>
        <dbReference type="ARBA" id="ARBA00023125"/>
    </source>
</evidence>
<dbReference type="InterPro" id="IPR001647">
    <property type="entry name" value="HTH_TetR"/>
</dbReference>
<proteinExistence type="predicted"/>
<dbReference type="Pfam" id="PF00440">
    <property type="entry name" value="TetR_N"/>
    <property type="match status" value="1"/>
</dbReference>
<protein>
    <submittedName>
        <fullName evidence="4">TetR/AcrR family transcriptional regulator</fullName>
    </submittedName>
</protein>
<dbReference type="InterPro" id="IPR050624">
    <property type="entry name" value="HTH-type_Tx_Regulator"/>
</dbReference>
<keyword evidence="5" id="KW-1185">Reference proteome</keyword>
<keyword evidence="1 2" id="KW-0238">DNA-binding</keyword>
<reference evidence="5" key="1">
    <citation type="submission" date="2019-03" db="EMBL/GenBank/DDBJ databases">
        <title>Weissella sp. 26KH-42 Genome sequencing.</title>
        <authorList>
            <person name="Heo J."/>
            <person name="Kim S.-J."/>
            <person name="Kim J.-S."/>
            <person name="Hong S.-B."/>
            <person name="Kwon S.-W."/>
        </authorList>
    </citation>
    <scope>NUCLEOTIDE SEQUENCE [LARGE SCALE GENOMIC DNA]</scope>
    <source>
        <strain evidence="5">26KH-42</strain>
    </source>
</reference>
<dbReference type="OrthoDB" id="9810250at2"/>
<dbReference type="InterPro" id="IPR009057">
    <property type="entry name" value="Homeodomain-like_sf"/>
</dbReference>
<dbReference type="PANTHER" id="PTHR43479:SF7">
    <property type="entry name" value="TETR-FAMILY TRANSCRIPTIONAL REGULATOR"/>
    <property type="match status" value="1"/>
</dbReference>